<dbReference type="AlphaFoldDB" id="A0A498SLQ5"/>
<name>A0A498SLQ5_ACAVI</name>
<evidence type="ECO:0000256" key="2">
    <source>
        <dbReference type="SAM" id="Phobius"/>
    </source>
</evidence>
<keyword evidence="2" id="KW-0812">Transmembrane</keyword>
<keyword evidence="4" id="KW-1185">Reference proteome</keyword>
<reference evidence="3 4" key="1">
    <citation type="submission" date="2018-08" db="EMBL/GenBank/DDBJ databases">
        <authorList>
            <person name="Laetsch R D."/>
            <person name="Stevens L."/>
            <person name="Kumar S."/>
            <person name="Blaxter L. M."/>
        </authorList>
    </citation>
    <scope>NUCLEOTIDE SEQUENCE [LARGE SCALE GENOMIC DNA]</scope>
</reference>
<feature type="region of interest" description="Disordered" evidence="1">
    <location>
        <begin position="56"/>
        <end position="94"/>
    </location>
</feature>
<keyword evidence="2" id="KW-0472">Membrane</keyword>
<protein>
    <submittedName>
        <fullName evidence="3">Uncharacterized protein</fullName>
    </submittedName>
</protein>
<accession>A0A498SLQ5</accession>
<sequence>MKRQLREQLPISSHLSIYYLSAHRIGCLSMEGELFLLKLLSFVLLAMMIAINFDDGNDGGDDDGDDDDDSDGSGGDDDDDDDCDDADCEIQRTN</sequence>
<dbReference type="EMBL" id="UPTC01000665">
    <property type="protein sequence ID" value="VBB29660.1"/>
    <property type="molecule type" value="Genomic_DNA"/>
</dbReference>
<feature type="transmembrane region" description="Helical" evidence="2">
    <location>
        <begin position="34"/>
        <end position="53"/>
    </location>
</feature>
<organism evidence="3 4">
    <name type="scientific">Acanthocheilonema viteae</name>
    <name type="common">Filarial nematode worm</name>
    <name type="synonym">Dipetalonema viteae</name>
    <dbReference type="NCBI Taxonomy" id="6277"/>
    <lineage>
        <taxon>Eukaryota</taxon>
        <taxon>Metazoa</taxon>
        <taxon>Ecdysozoa</taxon>
        <taxon>Nematoda</taxon>
        <taxon>Chromadorea</taxon>
        <taxon>Rhabditida</taxon>
        <taxon>Spirurina</taxon>
        <taxon>Spiruromorpha</taxon>
        <taxon>Filarioidea</taxon>
        <taxon>Onchocercidae</taxon>
        <taxon>Acanthocheilonema</taxon>
    </lineage>
</organism>
<evidence type="ECO:0000313" key="3">
    <source>
        <dbReference type="EMBL" id="VBB29660.1"/>
    </source>
</evidence>
<dbReference type="Proteomes" id="UP000276991">
    <property type="component" value="Unassembled WGS sequence"/>
</dbReference>
<evidence type="ECO:0000313" key="4">
    <source>
        <dbReference type="Proteomes" id="UP000276991"/>
    </source>
</evidence>
<evidence type="ECO:0000256" key="1">
    <source>
        <dbReference type="SAM" id="MobiDB-lite"/>
    </source>
</evidence>
<feature type="compositionally biased region" description="Acidic residues" evidence="1">
    <location>
        <begin position="56"/>
        <end position="88"/>
    </location>
</feature>
<keyword evidence="2" id="KW-1133">Transmembrane helix</keyword>
<proteinExistence type="predicted"/>
<gene>
    <name evidence="3" type="ORF">NAV_LOCUS4459</name>
</gene>